<evidence type="ECO:0000256" key="1">
    <source>
        <dbReference type="SAM" id="SignalP"/>
    </source>
</evidence>
<dbReference type="InterPro" id="IPR013830">
    <property type="entry name" value="SGNH_hydro"/>
</dbReference>
<feature type="signal peptide" evidence="1">
    <location>
        <begin position="1"/>
        <end position="22"/>
    </location>
</feature>
<evidence type="ECO:0000259" key="2">
    <source>
        <dbReference type="Pfam" id="PF13472"/>
    </source>
</evidence>
<reference evidence="3 4" key="1">
    <citation type="submission" date="2014-03" db="EMBL/GenBank/DDBJ databases">
        <title>The draft genome sequence of Thioclava dalianensis DLFJ1-1.</title>
        <authorList>
            <person name="Lai Q."/>
            <person name="Shao Z."/>
        </authorList>
    </citation>
    <scope>NUCLEOTIDE SEQUENCE [LARGE SCALE GENOMIC DNA]</scope>
    <source>
        <strain evidence="3 4">DLFJ1-1</strain>
    </source>
</reference>
<dbReference type="RefSeq" id="WP_038067871.1">
    <property type="nucleotide sequence ID" value="NZ_JHEH01000022.1"/>
</dbReference>
<dbReference type="CDD" id="cd01830">
    <property type="entry name" value="XynE_like"/>
    <property type="match status" value="1"/>
</dbReference>
<organism evidence="3 4">
    <name type="scientific">Thioclava dalianensis</name>
    <dbReference type="NCBI Taxonomy" id="1185766"/>
    <lineage>
        <taxon>Bacteria</taxon>
        <taxon>Pseudomonadati</taxon>
        <taxon>Pseudomonadota</taxon>
        <taxon>Alphaproteobacteria</taxon>
        <taxon>Rhodobacterales</taxon>
        <taxon>Paracoccaceae</taxon>
        <taxon>Thioclava</taxon>
    </lineage>
</organism>
<dbReference type="PANTHER" id="PTHR43784:SF2">
    <property type="entry name" value="GDSL-LIKE LIPASE_ACYLHYDROLASE, PUTATIVE (AFU_ORTHOLOGUE AFUA_2G00820)-RELATED"/>
    <property type="match status" value="1"/>
</dbReference>
<evidence type="ECO:0000313" key="4">
    <source>
        <dbReference type="Proteomes" id="UP000027725"/>
    </source>
</evidence>
<dbReference type="InterPro" id="IPR053140">
    <property type="entry name" value="GDSL_Rv0518-like"/>
</dbReference>
<keyword evidence="4" id="KW-1185">Reference proteome</keyword>
<dbReference type="GO" id="GO:0016788">
    <property type="term" value="F:hydrolase activity, acting on ester bonds"/>
    <property type="evidence" value="ECO:0007669"/>
    <property type="project" value="UniProtKB-ARBA"/>
</dbReference>
<dbReference type="InterPro" id="IPR036514">
    <property type="entry name" value="SGNH_hydro_sf"/>
</dbReference>
<name>A0A074TAY8_9RHOB</name>
<dbReference type="EMBL" id="JHEH01000022">
    <property type="protein sequence ID" value="KEP68844.1"/>
    <property type="molecule type" value="Genomic_DNA"/>
</dbReference>
<accession>A0A074TAY8</accession>
<dbReference type="STRING" id="1185766.SAMN05216224_10350"/>
<protein>
    <submittedName>
        <fullName evidence="3">Lipase</fullName>
    </submittedName>
</protein>
<dbReference type="Gene3D" id="3.40.50.1110">
    <property type="entry name" value="SGNH hydrolase"/>
    <property type="match status" value="1"/>
</dbReference>
<dbReference type="Pfam" id="PF13472">
    <property type="entry name" value="Lipase_GDSL_2"/>
    <property type="match status" value="1"/>
</dbReference>
<keyword evidence="1" id="KW-0732">Signal</keyword>
<feature type="domain" description="SGNH hydrolase-type esterase" evidence="2">
    <location>
        <begin position="220"/>
        <end position="417"/>
    </location>
</feature>
<proteinExistence type="predicted"/>
<sequence>MRTLTQATATLLSMSLAAPALTESWTPVWMASPQAVWSDTSVFETGLPGSIAGATIRQPLTLGHASVFETGLPGSIAGATIRQPLTLGYAADRLRLVLSNIHGTRPLPIDAVTLARSGGAARVEAPQPVLFGGRPSALIAPGAELVSDPVPYPVEAGDRIAATLRFGPTARAEDFHWDARETSYLIDADLLAPKVLAEIPARLTLSAVLSDRPARQVVIAMGDSITDGNGAPMDAMARWPDYLARALSGQEIAVVNAGISGGRLLSDGMGRSVLARLGQDALAMPGADTLVLLIGTNDIAWPGTPFAPEAPPMQLDRLQAGFLQVAARVHAQGMRLILGTIPPFEGALPDTPMAASYWSPKKDALRREVNDWLRGADFHDGLVDFDRVLGAEDDDARLNRTYDSGDHLHPGAEGNRAMAEAVAPTLLKGPPP</sequence>
<comment type="caution">
    <text evidence="3">The sequence shown here is derived from an EMBL/GenBank/DDBJ whole genome shotgun (WGS) entry which is preliminary data.</text>
</comment>
<dbReference type="PANTHER" id="PTHR43784">
    <property type="entry name" value="GDSL-LIKE LIPASE/ACYLHYDROLASE, PUTATIVE (AFU_ORTHOLOGUE AFUA_2G00820)-RELATED"/>
    <property type="match status" value="1"/>
</dbReference>
<evidence type="ECO:0000313" key="3">
    <source>
        <dbReference type="EMBL" id="KEP68844.1"/>
    </source>
</evidence>
<dbReference type="Proteomes" id="UP000027725">
    <property type="component" value="Unassembled WGS sequence"/>
</dbReference>
<dbReference type="eggNOG" id="COG2755">
    <property type="taxonomic scope" value="Bacteria"/>
</dbReference>
<dbReference type="AlphaFoldDB" id="A0A074TAY8"/>
<gene>
    <name evidence="3" type="ORF">DL1_08185</name>
</gene>
<dbReference type="SUPFAM" id="SSF52266">
    <property type="entry name" value="SGNH hydrolase"/>
    <property type="match status" value="1"/>
</dbReference>
<feature type="chain" id="PRO_5001699704" evidence="1">
    <location>
        <begin position="23"/>
        <end position="432"/>
    </location>
</feature>